<protein>
    <recommendedName>
        <fullName evidence="4">Secreted protein</fullName>
    </recommendedName>
</protein>
<name>A0AAW2EFU3_9HYME</name>
<feature type="transmembrane region" description="Helical" evidence="1">
    <location>
        <begin position="21"/>
        <end position="42"/>
    </location>
</feature>
<evidence type="ECO:0000313" key="2">
    <source>
        <dbReference type="EMBL" id="KAL0102583.1"/>
    </source>
</evidence>
<keyword evidence="1" id="KW-0472">Membrane</keyword>
<dbReference type="EMBL" id="JADYXP020000022">
    <property type="protein sequence ID" value="KAL0102583.1"/>
    <property type="molecule type" value="Genomic_DNA"/>
</dbReference>
<organism evidence="2 3">
    <name type="scientific">Cardiocondyla obscurior</name>
    <dbReference type="NCBI Taxonomy" id="286306"/>
    <lineage>
        <taxon>Eukaryota</taxon>
        <taxon>Metazoa</taxon>
        <taxon>Ecdysozoa</taxon>
        <taxon>Arthropoda</taxon>
        <taxon>Hexapoda</taxon>
        <taxon>Insecta</taxon>
        <taxon>Pterygota</taxon>
        <taxon>Neoptera</taxon>
        <taxon>Endopterygota</taxon>
        <taxon>Hymenoptera</taxon>
        <taxon>Apocrita</taxon>
        <taxon>Aculeata</taxon>
        <taxon>Formicoidea</taxon>
        <taxon>Formicidae</taxon>
        <taxon>Myrmicinae</taxon>
        <taxon>Cardiocondyla</taxon>
    </lineage>
</organism>
<evidence type="ECO:0000256" key="1">
    <source>
        <dbReference type="SAM" id="Phobius"/>
    </source>
</evidence>
<comment type="caution">
    <text evidence="2">The sequence shown here is derived from an EMBL/GenBank/DDBJ whole genome shotgun (WGS) entry which is preliminary data.</text>
</comment>
<keyword evidence="1" id="KW-1133">Transmembrane helix</keyword>
<dbReference type="AlphaFoldDB" id="A0AAW2EFU3"/>
<evidence type="ECO:0008006" key="4">
    <source>
        <dbReference type="Google" id="ProtNLM"/>
    </source>
</evidence>
<sequence>MELHRKRSRCKNQRADDRLSVVTSIFFFFCSLPRGFIFYLAIARCDRVVGKGERAGCAKAVFLWKKCWEPSNIGIICVPCAKHGELST</sequence>
<reference evidence="2 3" key="1">
    <citation type="submission" date="2023-03" db="EMBL/GenBank/DDBJ databases">
        <title>High recombination rates correlate with genetic variation in Cardiocondyla obscurior ants.</title>
        <authorList>
            <person name="Errbii M."/>
        </authorList>
    </citation>
    <scope>NUCLEOTIDE SEQUENCE [LARGE SCALE GENOMIC DNA]</scope>
    <source>
        <strain evidence="2">Alpha-2009</strain>
        <tissue evidence="2">Whole body</tissue>
    </source>
</reference>
<accession>A0AAW2EFU3</accession>
<gene>
    <name evidence="2" type="ORF">PUN28_018111</name>
</gene>
<keyword evidence="1" id="KW-0812">Transmembrane</keyword>
<keyword evidence="3" id="KW-1185">Reference proteome</keyword>
<proteinExistence type="predicted"/>
<dbReference type="Proteomes" id="UP001430953">
    <property type="component" value="Unassembled WGS sequence"/>
</dbReference>
<evidence type="ECO:0000313" key="3">
    <source>
        <dbReference type="Proteomes" id="UP001430953"/>
    </source>
</evidence>